<evidence type="ECO:0000256" key="2">
    <source>
        <dbReference type="ARBA" id="ARBA00022801"/>
    </source>
</evidence>
<organism evidence="5 6">
    <name type="scientific">Trichomonascus ciferrii</name>
    <dbReference type="NCBI Taxonomy" id="44093"/>
    <lineage>
        <taxon>Eukaryota</taxon>
        <taxon>Fungi</taxon>
        <taxon>Dikarya</taxon>
        <taxon>Ascomycota</taxon>
        <taxon>Saccharomycotina</taxon>
        <taxon>Dipodascomycetes</taxon>
        <taxon>Dipodascales</taxon>
        <taxon>Trichomonascaceae</taxon>
        <taxon>Trichomonascus</taxon>
        <taxon>Trichomonascus ciferrii complex</taxon>
    </lineage>
</organism>
<dbReference type="OrthoDB" id="432381at2759"/>
<dbReference type="VEuPathDB" id="FungiDB:TRICI_003340"/>
<evidence type="ECO:0000256" key="1">
    <source>
        <dbReference type="ARBA" id="ARBA00009176"/>
    </source>
</evidence>
<dbReference type="Proteomes" id="UP000761534">
    <property type="component" value="Unassembled WGS sequence"/>
</dbReference>
<comment type="similarity">
    <text evidence="1">Belongs to the IUNH family.</text>
</comment>
<sequence>MTVKEQKTKLIIDSDPGVDDVLAILLAMCVPDVDLKLISLVFGNCDTENSLRNTVTMFNVLDKEREYRESVGKTCPWAGKAKPIVSVGLTTALDGTKLDATYFHGNDGLGNSHTIAPHFTPPQEHLDLFDAAKERVADIAHRVGFIASQRPSYEEILDVLRQEEPGTVTICAIGPLQNIAKAAEVDPGTFSRVKEISVMGASINHPGNVSPLAEFNVYSDPLASAIVYALSATDSSATMPDIAKKTLSNFPRPIPITLFPLDITEIHVLDEADFNQKVDPLLSEKSPLAEWCKAWVNSTFRNMERLKEGKPQMQLHDPLAAWYLICAARGELNGWKIDQHVDVRVETKGEWSRGHTIVDKRGRLKLDDAPKGDENRWLVKGEGNRTHVAYNSPYTGAAFGKTLLDIIFN</sequence>
<name>A0A642V493_9ASCO</name>
<keyword evidence="3" id="KW-0326">Glycosidase</keyword>
<dbReference type="AlphaFoldDB" id="A0A642V493"/>
<gene>
    <name evidence="5" type="ORF">TRICI_003340</name>
</gene>
<accession>A0A642V493</accession>
<dbReference type="EMBL" id="SWFS01000245">
    <property type="protein sequence ID" value="KAA8912958.1"/>
    <property type="molecule type" value="Genomic_DNA"/>
</dbReference>
<dbReference type="SUPFAM" id="SSF53590">
    <property type="entry name" value="Nucleoside hydrolase"/>
    <property type="match status" value="1"/>
</dbReference>
<dbReference type="PANTHER" id="PTHR12304:SF56">
    <property type="entry name" value="HYDROLASE, PUTATIVE (AFU_ORTHOLOGUE AFUA_1G11790)-RELATED"/>
    <property type="match status" value="1"/>
</dbReference>
<comment type="caution">
    <text evidence="5">The sequence shown here is derived from an EMBL/GenBank/DDBJ whole genome shotgun (WGS) entry which is preliminary data.</text>
</comment>
<reference evidence="5" key="1">
    <citation type="journal article" date="2019" name="G3 (Bethesda)">
        <title>Genome Assemblies of Two Rare Opportunistic Yeast Pathogens: Diutina rugosa (syn. Candida rugosa) and Trichomonascus ciferrii (syn. Candida ciferrii).</title>
        <authorList>
            <person name="Mixao V."/>
            <person name="Saus E."/>
            <person name="Hansen A.P."/>
            <person name="Lass-Florl C."/>
            <person name="Gabaldon T."/>
        </authorList>
    </citation>
    <scope>NUCLEOTIDE SEQUENCE</scope>
    <source>
        <strain evidence="5">CBS 4856</strain>
    </source>
</reference>
<evidence type="ECO:0000313" key="5">
    <source>
        <dbReference type="EMBL" id="KAA8912958.1"/>
    </source>
</evidence>
<dbReference type="InterPro" id="IPR023186">
    <property type="entry name" value="IUNH"/>
</dbReference>
<dbReference type="PANTHER" id="PTHR12304">
    <property type="entry name" value="INOSINE-URIDINE PREFERRING NUCLEOSIDE HYDROLASE"/>
    <property type="match status" value="1"/>
</dbReference>
<feature type="domain" description="Inosine/uridine-preferring nucleoside hydrolase" evidence="4">
    <location>
        <begin position="10"/>
        <end position="369"/>
    </location>
</feature>
<evidence type="ECO:0000256" key="3">
    <source>
        <dbReference type="ARBA" id="ARBA00023295"/>
    </source>
</evidence>
<protein>
    <recommendedName>
        <fullName evidence="4">Inosine/uridine-preferring nucleoside hydrolase domain-containing protein</fullName>
    </recommendedName>
</protein>
<dbReference type="Pfam" id="PF01156">
    <property type="entry name" value="IU_nuc_hydro"/>
    <property type="match status" value="1"/>
</dbReference>
<dbReference type="GO" id="GO:0006152">
    <property type="term" value="P:purine nucleoside catabolic process"/>
    <property type="evidence" value="ECO:0007669"/>
    <property type="project" value="TreeGrafter"/>
</dbReference>
<dbReference type="Gene3D" id="3.90.245.10">
    <property type="entry name" value="Ribonucleoside hydrolase-like"/>
    <property type="match status" value="1"/>
</dbReference>
<evidence type="ECO:0000259" key="4">
    <source>
        <dbReference type="Pfam" id="PF01156"/>
    </source>
</evidence>
<keyword evidence="2" id="KW-0378">Hydrolase</keyword>
<dbReference type="InterPro" id="IPR001910">
    <property type="entry name" value="Inosine/uridine_hydrolase_dom"/>
</dbReference>
<evidence type="ECO:0000313" key="6">
    <source>
        <dbReference type="Proteomes" id="UP000761534"/>
    </source>
</evidence>
<dbReference type="GO" id="GO:0005829">
    <property type="term" value="C:cytosol"/>
    <property type="evidence" value="ECO:0007669"/>
    <property type="project" value="TreeGrafter"/>
</dbReference>
<proteinExistence type="inferred from homology"/>
<dbReference type="GO" id="GO:0008477">
    <property type="term" value="F:purine nucleosidase activity"/>
    <property type="evidence" value="ECO:0007669"/>
    <property type="project" value="TreeGrafter"/>
</dbReference>
<dbReference type="InterPro" id="IPR036452">
    <property type="entry name" value="Ribo_hydro-like"/>
</dbReference>
<keyword evidence="6" id="KW-1185">Reference proteome</keyword>